<evidence type="ECO:0000256" key="5">
    <source>
        <dbReference type="ARBA" id="ARBA00022507"/>
    </source>
</evidence>
<evidence type="ECO:0000256" key="9">
    <source>
        <dbReference type="ARBA" id="ARBA00023136"/>
    </source>
</evidence>
<dbReference type="GO" id="GO:0007606">
    <property type="term" value="P:sensory perception of chemical stimulus"/>
    <property type="evidence" value="ECO:0007669"/>
    <property type="project" value="UniProtKB-ARBA"/>
</dbReference>
<name>H0XQD8_OTOGA</name>
<keyword evidence="7 13" id="KW-1133">Transmembrane helix</keyword>
<keyword evidence="12 13" id="KW-0807">Transducer</keyword>
<feature type="domain" description="G-protein coupled receptors family 1 profile" evidence="14">
    <location>
        <begin position="43"/>
        <end position="308"/>
    </location>
</feature>
<keyword evidence="5 13" id="KW-0589">Pheromone response</keyword>
<feature type="transmembrane region" description="Helical" evidence="13">
    <location>
        <begin position="27"/>
        <end position="51"/>
    </location>
</feature>
<dbReference type="HOGENOM" id="CLU_058641_1_0_1"/>
<evidence type="ECO:0000256" key="6">
    <source>
        <dbReference type="ARBA" id="ARBA00022692"/>
    </source>
</evidence>
<protein>
    <recommendedName>
        <fullName evidence="13">Vomeronasal type-1 receptor</fullName>
    </recommendedName>
</protein>
<feature type="transmembrane region" description="Helical" evidence="13">
    <location>
        <begin position="287"/>
        <end position="310"/>
    </location>
</feature>
<dbReference type="InterPro" id="IPR004072">
    <property type="entry name" value="Vmron_rcpt_1"/>
</dbReference>
<dbReference type="EMBL" id="AAQR03181601">
    <property type="status" value="NOT_ANNOTATED_CDS"/>
    <property type="molecule type" value="Genomic_DNA"/>
</dbReference>
<organism evidence="15 16">
    <name type="scientific">Otolemur garnettii</name>
    <name type="common">Small-eared galago</name>
    <name type="synonym">Garnett's greater bushbaby</name>
    <dbReference type="NCBI Taxonomy" id="30611"/>
    <lineage>
        <taxon>Eukaryota</taxon>
        <taxon>Metazoa</taxon>
        <taxon>Chordata</taxon>
        <taxon>Craniata</taxon>
        <taxon>Vertebrata</taxon>
        <taxon>Euteleostomi</taxon>
        <taxon>Mammalia</taxon>
        <taxon>Eutheria</taxon>
        <taxon>Euarchontoglires</taxon>
        <taxon>Primates</taxon>
        <taxon>Strepsirrhini</taxon>
        <taxon>Lorisiformes</taxon>
        <taxon>Galagidae</taxon>
        <taxon>Otolemur</taxon>
    </lineage>
</organism>
<dbReference type="GeneTree" id="ENSGT00960000186612"/>
<dbReference type="GO" id="GO:0005886">
    <property type="term" value="C:plasma membrane"/>
    <property type="evidence" value="ECO:0007669"/>
    <property type="project" value="UniProtKB-SubCell"/>
</dbReference>
<dbReference type="PRINTS" id="PR01534">
    <property type="entry name" value="VOMERONASL1R"/>
</dbReference>
<evidence type="ECO:0000256" key="12">
    <source>
        <dbReference type="ARBA" id="ARBA00023224"/>
    </source>
</evidence>
<dbReference type="Proteomes" id="UP000005225">
    <property type="component" value="Unassembled WGS sequence"/>
</dbReference>
<evidence type="ECO:0000256" key="1">
    <source>
        <dbReference type="ARBA" id="ARBA00003878"/>
    </source>
</evidence>
<dbReference type="InterPro" id="IPR017452">
    <property type="entry name" value="GPCR_Rhodpsn_7TM"/>
</dbReference>
<dbReference type="PANTHER" id="PTHR24062">
    <property type="entry name" value="VOMERONASAL TYPE-1 RECEPTOR"/>
    <property type="match status" value="1"/>
</dbReference>
<dbReference type="Ensembl" id="ENSOGAT00000034963.1">
    <property type="protein sequence ID" value="ENSOGAP00000018330.1"/>
    <property type="gene ID" value="ENSOGAG00000028339.1"/>
</dbReference>
<evidence type="ECO:0000313" key="15">
    <source>
        <dbReference type="Ensembl" id="ENSOGAP00000018330.1"/>
    </source>
</evidence>
<dbReference type="InParanoid" id="H0XQD8"/>
<proteinExistence type="inferred from homology"/>
<accession>H0XQD8</accession>
<keyword evidence="16" id="KW-1185">Reference proteome</keyword>
<comment type="subcellular location">
    <subcellularLocation>
        <location evidence="2 13">Cell membrane</location>
        <topology evidence="2 13">Multi-pass membrane protein</topology>
    </subcellularLocation>
</comment>
<evidence type="ECO:0000256" key="11">
    <source>
        <dbReference type="ARBA" id="ARBA00023180"/>
    </source>
</evidence>
<feature type="transmembrane region" description="Helical" evidence="13">
    <location>
        <begin position="149"/>
        <end position="167"/>
    </location>
</feature>
<evidence type="ECO:0000259" key="14">
    <source>
        <dbReference type="PROSITE" id="PS50262"/>
    </source>
</evidence>
<comment type="function">
    <text evidence="1">Putative pheromone receptor.</text>
</comment>
<dbReference type="eggNOG" id="ENOG502TFDE">
    <property type="taxonomic scope" value="Eukaryota"/>
</dbReference>
<evidence type="ECO:0000256" key="10">
    <source>
        <dbReference type="ARBA" id="ARBA00023170"/>
    </source>
</evidence>
<keyword evidence="9 13" id="KW-0472">Membrane</keyword>
<dbReference type="SUPFAM" id="SSF81321">
    <property type="entry name" value="Family A G protein-coupled receptor-like"/>
    <property type="match status" value="1"/>
</dbReference>
<feature type="transmembrane region" description="Helical" evidence="13">
    <location>
        <begin position="200"/>
        <end position="229"/>
    </location>
</feature>
<keyword evidence="10 13" id="KW-0675">Receptor</keyword>
<evidence type="ECO:0000313" key="16">
    <source>
        <dbReference type="Proteomes" id="UP000005225"/>
    </source>
</evidence>
<evidence type="ECO:0000256" key="3">
    <source>
        <dbReference type="ARBA" id="ARBA00010663"/>
    </source>
</evidence>
<evidence type="ECO:0000256" key="4">
    <source>
        <dbReference type="ARBA" id="ARBA00022475"/>
    </source>
</evidence>
<feature type="transmembrane region" description="Helical" evidence="13">
    <location>
        <begin position="257"/>
        <end position="281"/>
    </location>
</feature>
<keyword evidence="6 13" id="KW-0812">Transmembrane</keyword>
<dbReference type="PROSITE" id="PS50262">
    <property type="entry name" value="G_PROTEIN_RECEP_F1_2"/>
    <property type="match status" value="1"/>
</dbReference>
<dbReference type="AlphaFoldDB" id="H0XQD8"/>
<evidence type="ECO:0000256" key="2">
    <source>
        <dbReference type="ARBA" id="ARBA00004651"/>
    </source>
</evidence>
<dbReference type="GO" id="GO:0016503">
    <property type="term" value="F:pheromone receptor activity"/>
    <property type="evidence" value="ECO:0007669"/>
    <property type="project" value="InterPro"/>
</dbReference>
<keyword evidence="8 13" id="KW-0297">G-protein coupled receptor</keyword>
<dbReference type="GO" id="GO:0019236">
    <property type="term" value="P:response to pheromone"/>
    <property type="evidence" value="ECO:0007669"/>
    <property type="project" value="UniProtKB-KW"/>
</dbReference>
<keyword evidence="4 13" id="KW-1003">Cell membrane</keyword>
<reference evidence="15" key="3">
    <citation type="submission" date="2025-09" db="UniProtKB">
        <authorList>
            <consortium name="Ensembl"/>
        </authorList>
    </citation>
    <scope>IDENTIFICATION</scope>
</reference>
<sequence>FQTHFDMTGSFLNNVFHDPMTMTPGDLILRLLFVLQTGIGVLGNTFLLLTYTSTACTGQAPRPTHLILTNLAVANVFFLLFKGIPQMILIWGVTHTLGNMGCKLVTYFHRTARGLSLCITGHLSSFQAITISPRTGGWMKLKDAALKKVGFSCFLCWISNLLINLFVPVRVGALQHSHNATRIPNFGLCSTSKKHTMSDAVIYVILMTSSDVVFMGLMLGASVYMVLLLHRHHQRVRHIHTLSTSHRFSPEAKATQTILLLATAFIFFYFINSIFIIYHSVFSKSHIWLHHMTTFLAVCYPTVSPLILILRDPQTLSFCSFMWKKKVP</sequence>
<dbReference type="Gene3D" id="1.20.1070.10">
    <property type="entry name" value="Rhodopsin 7-helix transmembrane proteins"/>
    <property type="match status" value="1"/>
</dbReference>
<gene>
    <name evidence="15" type="primary">LOC111722495</name>
</gene>
<dbReference type="Pfam" id="PF03402">
    <property type="entry name" value="V1R"/>
    <property type="match status" value="1"/>
</dbReference>
<evidence type="ECO:0000256" key="8">
    <source>
        <dbReference type="ARBA" id="ARBA00023040"/>
    </source>
</evidence>
<dbReference type="FunFam" id="1.20.1070.10:FF:000033">
    <property type="entry name" value="Vomeronasal type-1 receptor"/>
    <property type="match status" value="1"/>
</dbReference>
<comment type="similarity">
    <text evidence="3 13">Belongs to the G-protein coupled receptor 1 family.</text>
</comment>
<evidence type="ECO:0000256" key="13">
    <source>
        <dbReference type="RuleBase" id="RU364061"/>
    </source>
</evidence>
<dbReference type="OMA" id="SSCFLCW"/>
<keyword evidence="11" id="KW-0325">Glycoprotein</keyword>
<reference evidence="16" key="1">
    <citation type="submission" date="2011-03" db="EMBL/GenBank/DDBJ databases">
        <title>Version 3 of the genome sequence of Otolemur garnettii (Bushbaby).</title>
        <authorList>
            <consortium name="The Broad Institute Genome Sequencing Platform"/>
            <person name="Di Palma F."/>
            <person name="Johnson J."/>
            <person name="Lander E.S."/>
            <person name="Lindblad-Toh K."/>
            <person name="Jaffe D.B."/>
            <person name="Gnerre S."/>
            <person name="MacCallum I."/>
            <person name="Przybylski D."/>
            <person name="Ribeiro F.J."/>
            <person name="Burton J.N."/>
            <person name="Walker B.J."/>
            <person name="Sharpe T."/>
            <person name="Hall G."/>
        </authorList>
    </citation>
    <scope>NUCLEOTIDE SEQUENCE [LARGE SCALE GENOMIC DNA]</scope>
</reference>
<evidence type="ECO:0000256" key="7">
    <source>
        <dbReference type="ARBA" id="ARBA00022989"/>
    </source>
</evidence>
<reference evidence="15" key="2">
    <citation type="submission" date="2025-08" db="UniProtKB">
        <authorList>
            <consortium name="Ensembl"/>
        </authorList>
    </citation>
    <scope>IDENTIFICATION</scope>
</reference>